<feature type="compositionally biased region" description="Polar residues" evidence="6">
    <location>
        <begin position="261"/>
        <end position="272"/>
    </location>
</feature>
<keyword evidence="3 7" id="KW-0812">Transmembrane</keyword>
<feature type="region of interest" description="Disordered" evidence="6">
    <location>
        <begin position="1075"/>
        <end position="1096"/>
    </location>
</feature>
<evidence type="ECO:0000256" key="4">
    <source>
        <dbReference type="ARBA" id="ARBA00022989"/>
    </source>
</evidence>
<comment type="similarity">
    <text evidence="2">Belongs to the TAPT1 family.</text>
</comment>
<dbReference type="InterPro" id="IPR008010">
    <property type="entry name" value="Tatp1"/>
</dbReference>
<keyword evidence="9" id="KW-1185">Reference proteome</keyword>
<feature type="compositionally biased region" description="Basic and acidic residues" evidence="6">
    <location>
        <begin position="104"/>
        <end position="121"/>
    </location>
</feature>
<feature type="region of interest" description="Disordered" evidence="6">
    <location>
        <begin position="214"/>
        <end position="345"/>
    </location>
</feature>
<proteinExistence type="inferred from homology"/>
<keyword evidence="4 7" id="KW-1133">Transmembrane helix</keyword>
<feature type="transmembrane region" description="Helical" evidence="7">
    <location>
        <begin position="980"/>
        <end position="1009"/>
    </location>
</feature>
<feature type="region of interest" description="Disordered" evidence="6">
    <location>
        <begin position="480"/>
        <end position="583"/>
    </location>
</feature>
<dbReference type="PANTHER" id="PTHR13317">
    <property type="entry name" value="TRANSMEMBRANE ANTERIOR POSTERIOR TRANSFORMATION PROTEIN 1 HOMOLOG"/>
    <property type="match status" value="1"/>
</dbReference>
<comment type="caution">
    <text evidence="8">The sequence shown here is derived from an EMBL/GenBank/DDBJ whole genome shotgun (WGS) entry which is preliminary data.</text>
</comment>
<feature type="compositionally biased region" description="Basic and acidic residues" evidence="6">
    <location>
        <begin position="132"/>
        <end position="145"/>
    </location>
</feature>
<evidence type="ECO:0000256" key="7">
    <source>
        <dbReference type="SAM" id="Phobius"/>
    </source>
</evidence>
<evidence type="ECO:0000256" key="6">
    <source>
        <dbReference type="SAM" id="MobiDB-lite"/>
    </source>
</evidence>
<feature type="compositionally biased region" description="Basic and acidic residues" evidence="6">
    <location>
        <begin position="489"/>
        <end position="504"/>
    </location>
</feature>
<evidence type="ECO:0000256" key="1">
    <source>
        <dbReference type="ARBA" id="ARBA00004141"/>
    </source>
</evidence>
<feature type="compositionally biased region" description="Polar residues" evidence="6">
    <location>
        <begin position="78"/>
        <end position="88"/>
    </location>
</feature>
<keyword evidence="5 7" id="KW-0472">Membrane</keyword>
<feature type="compositionally biased region" description="Polar residues" evidence="6">
    <location>
        <begin position="9"/>
        <end position="36"/>
    </location>
</feature>
<evidence type="ECO:0000313" key="9">
    <source>
        <dbReference type="Proteomes" id="UP001586593"/>
    </source>
</evidence>
<name>A0ABR3WXN5_9PEZI</name>
<evidence type="ECO:0000313" key="8">
    <source>
        <dbReference type="EMBL" id="KAL1868449.1"/>
    </source>
</evidence>
<feature type="compositionally biased region" description="Pro residues" evidence="6">
    <location>
        <begin position="65"/>
        <end position="75"/>
    </location>
</feature>
<dbReference type="EMBL" id="JAZHXJ010000215">
    <property type="protein sequence ID" value="KAL1868449.1"/>
    <property type="molecule type" value="Genomic_DNA"/>
</dbReference>
<accession>A0ABR3WXN5</accession>
<feature type="region of interest" description="Disordered" evidence="6">
    <location>
        <begin position="1"/>
        <end position="191"/>
    </location>
</feature>
<dbReference type="PANTHER" id="PTHR13317:SF4">
    <property type="entry name" value="TRANSMEMBRANE ANTERIOR POSTERIOR TRANSFORMATION PROTEIN 1 HOMOLOG"/>
    <property type="match status" value="1"/>
</dbReference>
<dbReference type="Proteomes" id="UP001586593">
    <property type="component" value="Unassembled WGS sequence"/>
</dbReference>
<feature type="compositionally biased region" description="Basic and acidic residues" evidence="6">
    <location>
        <begin position="1075"/>
        <end position="1093"/>
    </location>
</feature>
<organism evidence="8 9">
    <name type="scientific">Phialemonium thermophilum</name>
    <dbReference type="NCBI Taxonomy" id="223376"/>
    <lineage>
        <taxon>Eukaryota</taxon>
        <taxon>Fungi</taxon>
        <taxon>Dikarya</taxon>
        <taxon>Ascomycota</taxon>
        <taxon>Pezizomycotina</taxon>
        <taxon>Sordariomycetes</taxon>
        <taxon>Sordariomycetidae</taxon>
        <taxon>Cephalothecales</taxon>
        <taxon>Cephalothecaceae</taxon>
        <taxon>Phialemonium</taxon>
    </lineage>
</organism>
<sequence>MAELGPSRDATTMDETTKSLGPSIRENQQVPVSESALSAGAVVGNDPSLRRSHNMAGTLLSPTHLPSPLPTPPDRTPNRSPDSSSSTMDRPDGGDAGGGLTNGSHRDLNLESPFFDEHHPSAEATLPPAARANHETDSVQEERPPVSESAKPRSRSGTKNSASGGVRRLSASKMQELTDAPESLPIASLDDRGREHPLAAAAAAAAAADDHFRKYPPLSAGLPDTKQSSSQLASPLGQERSSEAVLSDGPSLRADRPARPSISSRTLSTPPTNRRKSSGGPLSRDPPLFGKPRNSSNPTPRPLPLPLDLAGRGNFTPFSKMSSSSTTAGAANIDRPKPQGNLADVVPPPPPSPIPPAIPLPPMSIPTLLQLELAAQKPSPLYIHHSHAADMPYESYAVKIERLRNFLLLPVYFERAMTFGVLACLDAWLWTFTVLPMRFLGALSILVRWWGYLVRRETQWLVGFVWYGLGRLWNRSRRGRYATRRRRGSHDGAARSHGPDDSSRSRSRSVAHGSGGAASTPTGVDMHSNLPPPRHPHHHRTDAGAAGAAARQPNSNGHLSKKAAAAKPYSTLGGHRRTKSMPSSLTSVHKADLLQGAVLVCSSIFLMNLDASRMYHFIRAQSAMKLYVIYNVLEVSDRLLSALGQDIYECLFSAETLSRNSLGRSKILLPFGMFLLALAYNTFHAVTLFYQVTTLNVAVNSYSNALLTLLISNQFVEIKSSVFKRFEKENSFQLTCADMVERFQMWIMLLIIGMRNVVEVGGLSVPGAGSENGVADDGGPARVPLHSPSILPASFTLLPSWLLSGEVLSPFLIVIGSEMIVDWIKHAYINKFNNIKPTLYSRILDILCKDYYTSAFSAPTLTRRLGLPLFPLSCLFIRASVQTYHMFLATHIPAPLPPSTQTSLSVETPPSSSPAVMAALDRLDNIIRSALGRAVYGYPPPGTFAAGGAAGGADNGAAGPAPPSSWPSWLWPLRWTSDDAIAALTMVVVFLLVFVGLLVVKLLLGMALLRYSRDRYARMKAQEHAAAAHGGGDAASSSSLLVDVRGKRVGGHGEVEVGEERRRWIYADDAEGLRKAREKEKRDAQKATDKSRDMASVQRYEMVARRIW</sequence>
<dbReference type="Pfam" id="PF05346">
    <property type="entry name" value="DUF747"/>
    <property type="match status" value="1"/>
</dbReference>
<comment type="subcellular location">
    <subcellularLocation>
        <location evidence="1">Membrane</location>
        <topology evidence="1">Multi-pass membrane protein</topology>
    </subcellularLocation>
</comment>
<evidence type="ECO:0000256" key="3">
    <source>
        <dbReference type="ARBA" id="ARBA00022692"/>
    </source>
</evidence>
<evidence type="ECO:0000256" key="2">
    <source>
        <dbReference type="ARBA" id="ARBA00008803"/>
    </source>
</evidence>
<feature type="compositionally biased region" description="Polar residues" evidence="6">
    <location>
        <begin position="316"/>
        <end position="329"/>
    </location>
</feature>
<protein>
    <submittedName>
        <fullName evidence="8">Uncharacterized protein</fullName>
    </submittedName>
</protein>
<evidence type="ECO:0000256" key="5">
    <source>
        <dbReference type="ARBA" id="ARBA00023136"/>
    </source>
</evidence>
<gene>
    <name evidence="8" type="ORF">VTK73DRAFT_3657</name>
</gene>
<reference evidence="8 9" key="1">
    <citation type="journal article" date="2024" name="Commun. Biol.">
        <title>Comparative genomic analysis of thermophilic fungi reveals convergent evolutionary adaptations and gene losses.</title>
        <authorList>
            <person name="Steindorff A.S."/>
            <person name="Aguilar-Pontes M.V."/>
            <person name="Robinson A.J."/>
            <person name="Andreopoulos B."/>
            <person name="LaButti K."/>
            <person name="Kuo A."/>
            <person name="Mondo S."/>
            <person name="Riley R."/>
            <person name="Otillar R."/>
            <person name="Haridas S."/>
            <person name="Lipzen A."/>
            <person name="Grimwood J."/>
            <person name="Schmutz J."/>
            <person name="Clum A."/>
            <person name="Reid I.D."/>
            <person name="Moisan M.C."/>
            <person name="Butler G."/>
            <person name="Nguyen T.T.M."/>
            <person name="Dewar K."/>
            <person name="Conant G."/>
            <person name="Drula E."/>
            <person name="Henrissat B."/>
            <person name="Hansel C."/>
            <person name="Singer S."/>
            <person name="Hutchinson M.I."/>
            <person name="de Vries R.P."/>
            <person name="Natvig D.O."/>
            <person name="Powell A.J."/>
            <person name="Tsang A."/>
            <person name="Grigoriev I.V."/>
        </authorList>
    </citation>
    <scope>NUCLEOTIDE SEQUENCE [LARGE SCALE GENOMIC DNA]</scope>
    <source>
        <strain evidence="8 9">ATCC 24622</strain>
    </source>
</reference>